<gene>
    <name evidence="9" type="primary">LSM8</name>
    <name evidence="11" type="ORF">SAPINGB_P001405</name>
</gene>
<keyword evidence="3 9" id="KW-0507">mRNA processing</keyword>
<dbReference type="GO" id="GO:0003729">
    <property type="term" value="F:mRNA binding"/>
    <property type="evidence" value="ECO:0007669"/>
    <property type="project" value="TreeGrafter"/>
</dbReference>
<evidence type="ECO:0000256" key="1">
    <source>
        <dbReference type="ARBA" id="ARBA00004123"/>
    </source>
</evidence>
<protein>
    <recommendedName>
        <fullName evidence="9">LSM2-LSM8 complex subunit LSM8</fullName>
    </recommendedName>
</protein>
<comment type="function">
    <text evidence="9">Plays role in pre-mRNA splicing as component of the U4/U6-U5 tri-snRNP complex that is involved in spliceosome assembly, and as component of the precatalytic spliceosome (spliceosome B complex). The heptameric LSM2-8 complex binds specifically to the 3'-terminal U-tract of U6 snRNA.</text>
</comment>
<dbReference type="InterPro" id="IPR044642">
    <property type="entry name" value="PTHR15588"/>
</dbReference>
<sequence length="100" mass="10912">MSALKEYLEKKIAIITTDGRLLVGKLEGFDQATNLIISSTHERIITSEEENEPSSTVSLGLYLLKGNNVATVGLLDEEVDAAIDWEKVHGKPLKEATIST</sequence>
<dbReference type="Pfam" id="PF01423">
    <property type="entry name" value="LSM"/>
    <property type="match status" value="1"/>
</dbReference>
<dbReference type="InterPro" id="IPR001163">
    <property type="entry name" value="Sm_dom_euk/arc"/>
</dbReference>
<evidence type="ECO:0000256" key="5">
    <source>
        <dbReference type="ARBA" id="ARBA00022884"/>
    </source>
</evidence>
<proteinExistence type="inferred from homology"/>
<dbReference type="GO" id="GO:0005688">
    <property type="term" value="C:U6 snRNP"/>
    <property type="evidence" value="ECO:0007669"/>
    <property type="project" value="UniProtKB-UniRule"/>
</dbReference>
<organism evidence="11 12">
    <name type="scientific">Magnusiomyces paraingens</name>
    <dbReference type="NCBI Taxonomy" id="2606893"/>
    <lineage>
        <taxon>Eukaryota</taxon>
        <taxon>Fungi</taxon>
        <taxon>Dikarya</taxon>
        <taxon>Ascomycota</taxon>
        <taxon>Saccharomycotina</taxon>
        <taxon>Dipodascomycetes</taxon>
        <taxon>Dipodascales</taxon>
        <taxon>Dipodascaceae</taxon>
        <taxon>Magnusiomyces</taxon>
    </lineage>
</organism>
<dbReference type="OrthoDB" id="422364at2759"/>
<evidence type="ECO:0000313" key="11">
    <source>
        <dbReference type="EMBL" id="VVT46825.1"/>
    </source>
</evidence>
<dbReference type="PROSITE" id="PS52002">
    <property type="entry name" value="SM"/>
    <property type="match status" value="1"/>
</dbReference>
<evidence type="ECO:0000256" key="2">
    <source>
        <dbReference type="ARBA" id="ARBA00006850"/>
    </source>
</evidence>
<dbReference type="InterPro" id="IPR047575">
    <property type="entry name" value="Sm"/>
</dbReference>
<dbReference type="EMBL" id="CABVLU010000001">
    <property type="protein sequence ID" value="VVT46825.1"/>
    <property type="molecule type" value="Genomic_DNA"/>
</dbReference>
<keyword evidence="5 9" id="KW-0694">RNA-binding</keyword>
<dbReference type="GO" id="GO:0046540">
    <property type="term" value="C:U4/U6 x U5 tri-snRNP complex"/>
    <property type="evidence" value="ECO:0007669"/>
    <property type="project" value="UniProtKB-UniRule"/>
</dbReference>
<evidence type="ECO:0000256" key="6">
    <source>
        <dbReference type="ARBA" id="ARBA00023187"/>
    </source>
</evidence>
<keyword evidence="4 9" id="KW-0747">Spliceosome</keyword>
<evidence type="ECO:0000256" key="3">
    <source>
        <dbReference type="ARBA" id="ARBA00022664"/>
    </source>
</evidence>
<keyword evidence="12" id="KW-1185">Reference proteome</keyword>
<name>A0A5E8B5K1_9ASCO</name>
<dbReference type="CDD" id="cd01727">
    <property type="entry name" value="LSm8"/>
    <property type="match status" value="1"/>
</dbReference>
<dbReference type="GO" id="GO:0000398">
    <property type="term" value="P:mRNA splicing, via spliceosome"/>
    <property type="evidence" value="ECO:0007669"/>
    <property type="project" value="UniProtKB-UniRule"/>
</dbReference>
<evidence type="ECO:0000256" key="4">
    <source>
        <dbReference type="ARBA" id="ARBA00022728"/>
    </source>
</evidence>
<dbReference type="GO" id="GO:0071011">
    <property type="term" value="C:precatalytic spliceosome"/>
    <property type="evidence" value="ECO:0007669"/>
    <property type="project" value="TreeGrafter"/>
</dbReference>
<dbReference type="Proteomes" id="UP000398389">
    <property type="component" value="Unassembled WGS sequence"/>
</dbReference>
<dbReference type="FunFam" id="2.30.30.100:FF:000027">
    <property type="entry name" value="U6 snRNA-associated Sm-like protein LSm8"/>
    <property type="match status" value="1"/>
</dbReference>
<evidence type="ECO:0000256" key="7">
    <source>
        <dbReference type="ARBA" id="ARBA00023242"/>
    </source>
</evidence>
<dbReference type="PANTHER" id="PTHR15588:SF9">
    <property type="entry name" value="U6 SNRNA-ASSOCIATED SM-LIKE PROTEIN LSM8"/>
    <property type="match status" value="1"/>
</dbReference>
<comment type="subunit">
    <text evidence="9">LSm subunits form a heteromer with a doughnut shape.</text>
</comment>
<dbReference type="Gene3D" id="2.30.30.100">
    <property type="match status" value="1"/>
</dbReference>
<evidence type="ECO:0000259" key="10">
    <source>
        <dbReference type="PROSITE" id="PS52002"/>
    </source>
</evidence>
<dbReference type="PANTHER" id="PTHR15588">
    <property type="entry name" value="LSM1"/>
    <property type="match status" value="1"/>
</dbReference>
<comment type="subcellular location">
    <subcellularLocation>
        <location evidence="1 9">Nucleus</location>
    </subcellularLocation>
</comment>
<evidence type="ECO:0000256" key="9">
    <source>
        <dbReference type="RuleBase" id="RU365048"/>
    </source>
</evidence>
<dbReference type="SUPFAM" id="SSF50182">
    <property type="entry name" value="Sm-like ribonucleoproteins"/>
    <property type="match status" value="1"/>
</dbReference>
<evidence type="ECO:0000256" key="8">
    <source>
        <dbReference type="ARBA" id="ARBA00023274"/>
    </source>
</evidence>
<accession>A0A5E8B5K1</accession>
<dbReference type="AlphaFoldDB" id="A0A5E8B5K1"/>
<dbReference type="InterPro" id="IPR010920">
    <property type="entry name" value="LSM_dom_sf"/>
</dbReference>
<keyword evidence="6 9" id="KW-0508">mRNA splicing</keyword>
<dbReference type="InterPro" id="IPR034103">
    <property type="entry name" value="Lsm8"/>
</dbReference>
<evidence type="ECO:0000313" key="12">
    <source>
        <dbReference type="Proteomes" id="UP000398389"/>
    </source>
</evidence>
<keyword evidence="8 9" id="KW-0687">Ribonucleoprotein</keyword>
<feature type="domain" description="Sm" evidence="10">
    <location>
        <begin position="1"/>
        <end position="78"/>
    </location>
</feature>
<dbReference type="SMART" id="SM00651">
    <property type="entry name" value="Sm"/>
    <property type="match status" value="1"/>
</dbReference>
<reference evidence="11 12" key="1">
    <citation type="submission" date="2019-09" db="EMBL/GenBank/DDBJ databases">
        <authorList>
            <person name="Brejova B."/>
        </authorList>
    </citation>
    <scope>NUCLEOTIDE SEQUENCE [LARGE SCALE GENOMIC DNA]</scope>
</reference>
<comment type="similarity">
    <text evidence="2 9">Belongs to the snRNP Sm proteins family.</text>
</comment>
<keyword evidence="7 9" id="KW-0539">Nucleus</keyword>